<dbReference type="SUPFAM" id="SSF56601">
    <property type="entry name" value="beta-lactamase/transpeptidase-like"/>
    <property type="match status" value="1"/>
</dbReference>
<dbReference type="InterPro" id="IPR001466">
    <property type="entry name" value="Beta-lactam-related"/>
</dbReference>
<dbReference type="EMBL" id="JAVDPW010000015">
    <property type="protein sequence ID" value="MDR6294056.1"/>
    <property type="molecule type" value="Genomic_DNA"/>
</dbReference>
<proteinExistence type="predicted"/>
<accession>A0ABU1JZL3</accession>
<evidence type="ECO:0000259" key="1">
    <source>
        <dbReference type="Pfam" id="PF00144"/>
    </source>
</evidence>
<feature type="domain" description="Beta-lactamase-related" evidence="1">
    <location>
        <begin position="24"/>
        <end position="332"/>
    </location>
</feature>
<organism evidence="2 3">
    <name type="scientific">Inquilinus ginsengisoli</name>
    <dbReference type="NCBI Taxonomy" id="363840"/>
    <lineage>
        <taxon>Bacteria</taxon>
        <taxon>Pseudomonadati</taxon>
        <taxon>Pseudomonadota</taxon>
        <taxon>Alphaproteobacteria</taxon>
        <taxon>Rhodospirillales</taxon>
        <taxon>Rhodospirillaceae</taxon>
        <taxon>Inquilinus</taxon>
    </lineage>
</organism>
<dbReference type="Pfam" id="PF00144">
    <property type="entry name" value="Beta-lactamase"/>
    <property type="match status" value="1"/>
</dbReference>
<dbReference type="InterPro" id="IPR012338">
    <property type="entry name" value="Beta-lactam/transpept-like"/>
</dbReference>
<reference evidence="2 3" key="1">
    <citation type="submission" date="2023-07" db="EMBL/GenBank/DDBJ databases">
        <title>Sorghum-associated microbial communities from plants grown in Nebraska, USA.</title>
        <authorList>
            <person name="Schachtman D."/>
        </authorList>
    </citation>
    <scope>NUCLEOTIDE SEQUENCE [LARGE SCALE GENOMIC DNA]</scope>
    <source>
        <strain evidence="2 3">584</strain>
    </source>
</reference>
<protein>
    <submittedName>
        <fullName evidence="2">CubicO group peptidase (Beta-lactamase class C family)</fullName>
    </submittedName>
</protein>
<sequence>MAPDDTGGSPADLSARIDALFAPWAKPKSPGAVVVVRRHGREIHRGCYGLAQLPHRIPLSGRSVMRIASQTKQFTVLLALMLETEGKLSLQDDVRRHLPWLPEFPRKVTLQHLAANVSGLRDYVEIMELGGQSPLSPAPRAMLRRVIREHGGVNFPAGDDLIYCNAGFLLLYEVIEQVAGRSFNELLRDRITGPLGMSQTLLLKQDDEIVPHLADHHTKGPDGAWRRAWAGEEANGDGGIVSSVDDMLIWLANLNDPKVGGAELARMARPGATINGRPSPYGLGLVTTEYRGHRSIGHGGAMAGARSEGVRFPDLGLDIVILANTDDIAPFSLARRIVDAVLGRPPGPPHSAEAGAHLAAAAGLYHDEATDDVFAIALKDGVPVLGGNGGKAQVEEVEPGVFQPERGIIPLRLGLRPDGDIDADWFGRRRHYRRLPGMAPALPADAAGRYGDPAIALEAEIVLEGETARLRLRSSFAVLDAVLRPVAPGLLLARPATEADGPEPEVPSWLCAVRILPDAIVINNDRTQRLRLPRLG</sequence>
<comment type="caution">
    <text evidence="2">The sequence shown here is derived from an EMBL/GenBank/DDBJ whole genome shotgun (WGS) entry which is preliminary data.</text>
</comment>
<dbReference type="PANTHER" id="PTHR46825:SF9">
    <property type="entry name" value="BETA-LACTAMASE-RELATED DOMAIN-CONTAINING PROTEIN"/>
    <property type="match status" value="1"/>
</dbReference>
<name>A0ABU1JZL3_9PROT</name>
<dbReference type="InterPro" id="IPR050491">
    <property type="entry name" value="AmpC-like"/>
</dbReference>
<dbReference type="PANTHER" id="PTHR46825">
    <property type="entry name" value="D-ALANYL-D-ALANINE-CARBOXYPEPTIDASE/ENDOPEPTIDASE AMPH"/>
    <property type="match status" value="1"/>
</dbReference>
<evidence type="ECO:0000313" key="2">
    <source>
        <dbReference type="EMBL" id="MDR6294056.1"/>
    </source>
</evidence>
<dbReference type="RefSeq" id="WP_309801472.1">
    <property type="nucleotide sequence ID" value="NZ_JAVDPW010000015.1"/>
</dbReference>
<evidence type="ECO:0000313" key="3">
    <source>
        <dbReference type="Proteomes" id="UP001262410"/>
    </source>
</evidence>
<gene>
    <name evidence="2" type="ORF">E9232_006610</name>
</gene>
<dbReference type="Proteomes" id="UP001262410">
    <property type="component" value="Unassembled WGS sequence"/>
</dbReference>
<dbReference type="Gene3D" id="3.40.710.10">
    <property type="entry name" value="DD-peptidase/beta-lactamase superfamily"/>
    <property type="match status" value="1"/>
</dbReference>
<keyword evidence="3" id="KW-1185">Reference proteome</keyword>